<keyword evidence="2" id="KW-1185">Reference proteome</keyword>
<gene>
    <name evidence="1" type="ORF">SAMN04489752_2415</name>
</gene>
<dbReference type="Proteomes" id="UP000199597">
    <property type="component" value="Chromosome I"/>
</dbReference>
<name>A0A1H1UQU8_9MICO</name>
<reference evidence="2" key="1">
    <citation type="submission" date="2016-10" db="EMBL/GenBank/DDBJ databases">
        <authorList>
            <person name="Varghese N."/>
            <person name="Submissions S."/>
        </authorList>
    </citation>
    <scope>NUCLEOTIDE SEQUENCE [LARGE SCALE GENOMIC DNA]</scope>
    <source>
        <strain evidence="2">DSM 23676</strain>
    </source>
</reference>
<dbReference type="AlphaFoldDB" id="A0A1H1UQU8"/>
<protein>
    <submittedName>
        <fullName evidence="1">Uncharacterized protein</fullName>
    </submittedName>
</protein>
<proteinExistence type="predicted"/>
<accession>A0A1H1UQU8</accession>
<evidence type="ECO:0000313" key="1">
    <source>
        <dbReference type="EMBL" id="SDS74843.1"/>
    </source>
</evidence>
<evidence type="ECO:0000313" key="2">
    <source>
        <dbReference type="Proteomes" id="UP000199597"/>
    </source>
</evidence>
<organism evidence="1 2">
    <name type="scientific">Brevibacterium siliguriense</name>
    <dbReference type="NCBI Taxonomy" id="1136497"/>
    <lineage>
        <taxon>Bacteria</taxon>
        <taxon>Bacillati</taxon>
        <taxon>Actinomycetota</taxon>
        <taxon>Actinomycetes</taxon>
        <taxon>Micrococcales</taxon>
        <taxon>Brevibacteriaceae</taxon>
        <taxon>Brevibacterium</taxon>
    </lineage>
</organism>
<dbReference type="STRING" id="1136497.SAMN04489752_2415"/>
<dbReference type="EMBL" id="LT629766">
    <property type="protein sequence ID" value="SDS74843.1"/>
    <property type="molecule type" value="Genomic_DNA"/>
</dbReference>
<sequence length="51" mass="5615">MEREVRSMKGLLGMKWAILPCVLLLGWQLGLDPVVSSRTGVWVSTGISLMV</sequence>